<accession>A0A9E4K2S5</accession>
<comment type="caution">
    <text evidence="2">The sequence shown here is derived from an EMBL/GenBank/DDBJ whole genome shotgun (WGS) entry which is preliminary data.</text>
</comment>
<proteinExistence type="predicted"/>
<name>A0A9E4K2S5_9GAMM</name>
<keyword evidence="1" id="KW-0812">Transmembrane</keyword>
<keyword evidence="1" id="KW-1133">Transmembrane helix</keyword>
<reference evidence="2" key="1">
    <citation type="journal article" date="2021" name="Proc. Natl. Acad. Sci. U.S.A.">
        <title>Global biogeography of chemosynthetic symbionts reveals both localized and globally distributed symbiont groups. .</title>
        <authorList>
            <person name="Osvatic J.T."/>
            <person name="Wilkins L.G.E."/>
            <person name="Leibrecht L."/>
            <person name="Leray M."/>
            <person name="Zauner S."/>
            <person name="Polzin J."/>
            <person name="Camacho Y."/>
            <person name="Gros O."/>
            <person name="van Gils J.A."/>
            <person name="Eisen J.A."/>
            <person name="Petersen J.M."/>
            <person name="Yuen B."/>
        </authorList>
    </citation>
    <scope>NUCLEOTIDE SEQUENCE</scope>
    <source>
        <strain evidence="2">MAGL173</strain>
    </source>
</reference>
<evidence type="ECO:0000313" key="3">
    <source>
        <dbReference type="Proteomes" id="UP000886687"/>
    </source>
</evidence>
<gene>
    <name evidence="2" type="ORF">JAZ04_02240</name>
</gene>
<dbReference type="EMBL" id="JAEPDI010000001">
    <property type="protein sequence ID" value="MCG7937665.1"/>
    <property type="molecule type" value="Genomic_DNA"/>
</dbReference>
<evidence type="ECO:0000313" key="2">
    <source>
        <dbReference type="EMBL" id="MCG7937665.1"/>
    </source>
</evidence>
<organism evidence="2 3">
    <name type="scientific">Candidatus Thiodiazotropha lotti</name>
    <dbReference type="NCBI Taxonomy" id="2792787"/>
    <lineage>
        <taxon>Bacteria</taxon>
        <taxon>Pseudomonadati</taxon>
        <taxon>Pseudomonadota</taxon>
        <taxon>Gammaproteobacteria</taxon>
        <taxon>Chromatiales</taxon>
        <taxon>Sedimenticolaceae</taxon>
        <taxon>Candidatus Thiodiazotropha</taxon>
    </lineage>
</organism>
<protein>
    <submittedName>
        <fullName evidence="2">Uncharacterized protein</fullName>
    </submittedName>
</protein>
<evidence type="ECO:0000256" key="1">
    <source>
        <dbReference type="SAM" id="Phobius"/>
    </source>
</evidence>
<feature type="transmembrane region" description="Helical" evidence="1">
    <location>
        <begin position="21"/>
        <end position="40"/>
    </location>
</feature>
<dbReference type="Proteomes" id="UP000886687">
    <property type="component" value="Unassembled WGS sequence"/>
</dbReference>
<dbReference type="AlphaFoldDB" id="A0A9E4K2S5"/>
<sequence>MKSSHFSEKAPEDDKERHPRGNPLLVILVLVICTTAFLAFTASVAKADSKAAAQSVEQAASKPWKPPVAMANVPKPPVDKETAKKIAEKWGVELLSLRLTAAGYMIDFRFRVLDIEKAKIFFDHRIKPHLKVEKSNAKLPIPMAAKVGAFRATNRGKNIKSNKNYYMVFGNPDAHVKSGEKVTMVIGDFKAENLTVN</sequence>
<keyword evidence="1" id="KW-0472">Membrane</keyword>